<dbReference type="Gene3D" id="3.30.420.10">
    <property type="entry name" value="Ribonuclease H-like superfamily/Ribonuclease H"/>
    <property type="match status" value="1"/>
</dbReference>
<feature type="domain" description="YprB ribonuclease H-like" evidence="2">
    <location>
        <begin position="126"/>
        <end position="294"/>
    </location>
</feature>
<evidence type="ECO:0000259" key="2">
    <source>
        <dbReference type="Pfam" id="PF13482"/>
    </source>
</evidence>
<evidence type="ECO:0000313" key="3">
    <source>
        <dbReference type="EMBL" id="KYD22304.1"/>
    </source>
</evidence>
<dbReference type="PANTHER" id="PTHR38462">
    <property type="entry name" value="EXONUCLEASE-LIKE PROTEIN"/>
    <property type="match status" value="1"/>
</dbReference>
<sequence length="437" mass="50060">MSLKRKLSLYESYVVRKEHPPDAAEDVSVGQDGKNRSGSAALPAEAAPAGPKRREIPYLREWEAAGVRPYFSGDGYCLIRETSFPLDRQRGRYRFSDFFAAMAAWQEVSFDHPLSGKGYRPEQLFFFDIETTGLTTGAGNTIFLLGYAFFSGDRLILRQHFLPEPGQEIPLYESFLKSVDYRLLVTYNGKAFDWPQVKTQHALIREHLPKLPKFGHFDLYHGSRRLWKHRLDSVRLTDVERDVLGIEREEDVPGHLAPMIYYDFLETKRPEGILKIMEHNEKDILTLVPLYTHLSFQLLDLDPRQTDAEKLAAGRWYASLKESERAVRLLEEAAFDAKDETDLYELSLQYKRLGEYGKAMEIWEYLADEGGGKHKVLAAIEAAKYLEHQKKDAKAALALCRRIASELAGGGLDSEKFREDLARRILRLEKKAAKQVP</sequence>
<feature type="region of interest" description="Disordered" evidence="1">
    <location>
        <begin position="21"/>
        <end position="49"/>
    </location>
</feature>
<reference evidence="3 4" key="1">
    <citation type="submission" date="2016-01" db="EMBL/GenBank/DDBJ databases">
        <title>Draft Genome Sequences of Seven Thermophilic Sporeformers Isolated from Foods.</title>
        <authorList>
            <person name="Berendsen E.M."/>
            <person name="Wells-Bennik M.H."/>
            <person name="Krawcyk A.O."/>
            <person name="De Jong A."/>
            <person name="Holsappel S."/>
            <person name="Eijlander R.T."/>
            <person name="Kuipers O.P."/>
        </authorList>
    </citation>
    <scope>NUCLEOTIDE SEQUENCE [LARGE SCALE GENOMIC DNA]</scope>
    <source>
        <strain evidence="3 4">B4135</strain>
    </source>
</reference>
<dbReference type="OrthoDB" id="9790530at2"/>
<dbReference type="PATRIC" id="fig|301148.3.peg.559"/>
<dbReference type="PANTHER" id="PTHR38462:SF1">
    <property type="entry name" value="YPRB RIBONUCLEASE H-LIKE DOMAIN-CONTAINING PROTEIN"/>
    <property type="match status" value="1"/>
</dbReference>
<dbReference type="GO" id="GO:0003676">
    <property type="term" value="F:nucleic acid binding"/>
    <property type="evidence" value="ECO:0007669"/>
    <property type="project" value="InterPro"/>
</dbReference>
<gene>
    <name evidence="3" type="ORF">B4135_1311</name>
</gene>
<feature type="compositionally biased region" description="Low complexity" evidence="1">
    <location>
        <begin position="40"/>
        <end position="49"/>
    </location>
</feature>
<dbReference type="AlphaFoldDB" id="A0A150MCK1"/>
<dbReference type="STRING" id="301148.B4135_1311"/>
<dbReference type="Pfam" id="PF13482">
    <property type="entry name" value="RNase_H_2"/>
    <property type="match status" value="1"/>
</dbReference>
<accession>A0A150MCK1</accession>
<dbReference type="InterPro" id="IPR038720">
    <property type="entry name" value="YprB_RNase_H-like_dom"/>
</dbReference>
<dbReference type="InterPro" id="IPR012337">
    <property type="entry name" value="RNaseH-like_sf"/>
</dbReference>
<evidence type="ECO:0000313" key="4">
    <source>
        <dbReference type="Proteomes" id="UP000075683"/>
    </source>
</evidence>
<evidence type="ECO:0000256" key="1">
    <source>
        <dbReference type="SAM" id="MobiDB-lite"/>
    </source>
</evidence>
<name>A0A150MCK1_9BACI</name>
<dbReference type="Proteomes" id="UP000075683">
    <property type="component" value="Unassembled WGS sequence"/>
</dbReference>
<dbReference type="SUPFAM" id="SSF53098">
    <property type="entry name" value="Ribonuclease H-like"/>
    <property type="match status" value="1"/>
</dbReference>
<dbReference type="EMBL" id="LQYT01000011">
    <property type="protein sequence ID" value="KYD22304.1"/>
    <property type="molecule type" value="Genomic_DNA"/>
</dbReference>
<dbReference type="RefSeq" id="WP_061568060.1">
    <property type="nucleotide sequence ID" value="NZ_LQYT01000011.1"/>
</dbReference>
<comment type="caution">
    <text evidence="3">The sequence shown here is derived from an EMBL/GenBank/DDBJ whole genome shotgun (WGS) entry which is preliminary data.</text>
</comment>
<dbReference type="InterPro" id="IPR036397">
    <property type="entry name" value="RNaseH_sf"/>
</dbReference>
<protein>
    <recommendedName>
        <fullName evidence="2">YprB ribonuclease H-like domain-containing protein</fullName>
    </recommendedName>
</protein>
<proteinExistence type="predicted"/>
<organism evidence="3 4">
    <name type="scientific">Caldibacillus debilis</name>
    <dbReference type="NCBI Taxonomy" id="301148"/>
    <lineage>
        <taxon>Bacteria</taxon>
        <taxon>Bacillati</taxon>
        <taxon>Bacillota</taxon>
        <taxon>Bacilli</taxon>
        <taxon>Bacillales</taxon>
        <taxon>Bacillaceae</taxon>
        <taxon>Caldibacillus</taxon>
    </lineage>
</organism>